<accession>A0A382Y438</accession>
<dbReference type="EMBL" id="UINC01172269">
    <property type="protein sequence ID" value="SVD77258.1"/>
    <property type="molecule type" value="Genomic_DNA"/>
</dbReference>
<sequence length="69" mass="7390">MYSKLVNETLAGEDFHSAIAYLGADIHNRGREGSGLDLIATEMVIGQNSGNQCVVFAGFRATITADTDR</sequence>
<organism evidence="1">
    <name type="scientific">marine metagenome</name>
    <dbReference type="NCBI Taxonomy" id="408172"/>
    <lineage>
        <taxon>unclassified sequences</taxon>
        <taxon>metagenomes</taxon>
        <taxon>ecological metagenomes</taxon>
    </lineage>
</organism>
<protein>
    <submittedName>
        <fullName evidence="1">Uncharacterized protein</fullName>
    </submittedName>
</protein>
<name>A0A382Y438_9ZZZZ</name>
<evidence type="ECO:0000313" key="1">
    <source>
        <dbReference type="EMBL" id="SVD77258.1"/>
    </source>
</evidence>
<dbReference type="AlphaFoldDB" id="A0A382Y438"/>
<gene>
    <name evidence="1" type="ORF">METZ01_LOCUS430112</name>
</gene>
<reference evidence="1" key="1">
    <citation type="submission" date="2018-05" db="EMBL/GenBank/DDBJ databases">
        <authorList>
            <person name="Lanie J.A."/>
            <person name="Ng W.-L."/>
            <person name="Kazmierczak K.M."/>
            <person name="Andrzejewski T.M."/>
            <person name="Davidsen T.M."/>
            <person name="Wayne K.J."/>
            <person name="Tettelin H."/>
            <person name="Glass J.I."/>
            <person name="Rusch D."/>
            <person name="Podicherti R."/>
            <person name="Tsui H.-C.T."/>
            <person name="Winkler M.E."/>
        </authorList>
    </citation>
    <scope>NUCLEOTIDE SEQUENCE</scope>
</reference>
<proteinExistence type="predicted"/>